<feature type="region of interest" description="Disordered" evidence="2">
    <location>
        <begin position="161"/>
        <end position="199"/>
    </location>
</feature>
<feature type="domain" description="CCHC-type" evidence="3">
    <location>
        <begin position="134"/>
        <end position="147"/>
    </location>
</feature>
<keyword evidence="1" id="KW-0479">Metal-binding</keyword>
<gene>
    <name evidence="5" type="primary">LOC104786361</name>
</gene>
<dbReference type="PANTHER" id="PTHR34222:SF28">
    <property type="entry name" value="CCHC-TYPE DOMAIN-CONTAINING PROTEIN"/>
    <property type="match status" value="1"/>
</dbReference>
<dbReference type="Proteomes" id="UP000694864">
    <property type="component" value="Chromosome 5"/>
</dbReference>
<evidence type="ECO:0000256" key="1">
    <source>
        <dbReference type="PROSITE-ProRule" id="PRU00047"/>
    </source>
</evidence>
<name>A0ABM0Z3W3_CAMSA</name>
<organism evidence="4 5">
    <name type="scientific">Camelina sativa</name>
    <name type="common">False flax</name>
    <name type="synonym">Myagrum sativum</name>
    <dbReference type="NCBI Taxonomy" id="90675"/>
    <lineage>
        <taxon>Eukaryota</taxon>
        <taxon>Viridiplantae</taxon>
        <taxon>Streptophyta</taxon>
        <taxon>Embryophyta</taxon>
        <taxon>Tracheophyta</taxon>
        <taxon>Spermatophyta</taxon>
        <taxon>Magnoliopsida</taxon>
        <taxon>eudicotyledons</taxon>
        <taxon>Gunneridae</taxon>
        <taxon>Pentapetalae</taxon>
        <taxon>rosids</taxon>
        <taxon>malvids</taxon>
        <taxon>Brassicales</taxon>
        <taxon>Brassicaceae</taxon>
        <taxon>Camelineae</taxon>
        <taxon>Camelina</taxon>
    </lineage>
</organism>
<keyword evidence="1" id="KW-0862">Zinc</keyword>
<dbReference type="PROSITE" id="PS50158">
    <property type="entry name" value="ZF_CCHC"/>
    <property type="match status" value="1"/>
</dbReference>
<reference evidence="5" key="2">
    <citation type="submission" date="2025-08" db="UniProtKB">
        <authorList>
            <consortium name="RefSeq"/>
        </authorList>
    </citation>
    <scope>IDENTIFICATION</scope>
    <source>
        <tissue evidence="5">Leaf</tissue>
    </source>
</reference>
<dbReference type="RefSeq" id="XP_010510051.1">
    <property type="nucleotide sequence ID" value="XM_010511749.2"/>
</dbReference>
<feature type="compositionally biased region" description="Polar residues" evidence="2">
    <location>
        <begin position="213"/>
        <end position="226"/>
    </location>
</feature>
<keyword evidence="1" id="KW-0863">Zinc-finger</keyword>
<dbReference type="GeneID" id="104786361"/>
<evidence type="ECO:0000259" key="3">
    <source>
        <dbReference type="PROSITE" id="PS50158"/>
    </source>
</evidence>
<proteinExistence type="predicted"/>
<protein>
    <submittedName>
        <fullName evidence="5">Uncharacterized protein LOC104786361</fullName>
    </submittedName>
</protein>
<evidence type="ECO:0000256" key="2">
    <source>
        <dbReference type="SAM" id="MobiDB-lite"/>
    </source>
</evidence>
<evidence type="ECO:0000313" key="4">
    <source>
        <dbReference type="Proteomes" id="UP000694864"/>
    </source>
</evidence>
<dbReference type="PANTHER" id="PTHR34222">
    <property type="entry name" value="GAG_PRE-INTEGRS DOMAIN-CONTAINING PROTEIN"/>
    <property type="match status" value="1"/>
</dbReference>
<evidence type="ECO:0000313" key="5">
    <source>
        <dbReference type="RefSeq" id="XP_010510051.1"/>
    </source>
</evidence>
<reference evidence="4" key="1">
    <citation type="journal article" date="2014" name="Nat. Commun.">
        <title>The emerging biofuel crop Camelina sativa retains a highly undifferentiated hexaploid genome structure.</title>
        <authorList>
            <person name="Kagale S."/>
            <person name="Koh C."/>
            <person name="Nixon J."/>
            <person name="Bollina V."/>
            <person name="Clarke W.E."/>
            <person name="Tuteja R."/>
            <person name="Spillane C."/>
            <person name="Robinson S.J."/>
            <person name="Links M.G."/>
            <person name="Clarke C."/>
            <person name="Higgins E.E."/>
            <person name="Huebert T."/>
            <person name="Sharpe A.G."/>
            <person name="Parkin I.A."/>
        </authorList>
    </citation>
    <scope>NUCLEOTIDE SEQUENCE [LARGE SCALE GENOMIC DNA]</scope>
    <source>
        <strain evidence="4">cv. DH55</strain>
    </source>
</reference>
<sequence>MDRLVVEYYGKLCHLWDELKNYQASPVCPHGSILTAIVTERDNEKLHQFIMVLDDARFGGICTSLINMDPLPTLGVAYSKVIQQEQRLQASRLQEDRHEAVGFVVCHQGSSIGTDLPTGTRVESSVIKSRPVLCSHCGHSGHGKKDCWSIVGFPDWWTERNSIGRGSGSRGRGGRGTGSGRGRGQFATAHATSSNPSMFPEFTQDQLRVLSQMIQEKSSTAGNSDKLSGPFLEDFDWKR</sequence>
<accession>A0ABM0Z3W3</accession>
<keyword evidence="4" id="KW-1185">Reference proteome</keyword>
<feature type="region of interest" description="Disordered" evidence="2">
    <location>
        <begin position="213"/>
        <end position="239"/>
    </location>
</feature>
<feature type="compositionally biased region" description="Gly residues" evidence="2">
    <location>
        <begin position="165"/>
        <end position="183"/>
    </location>
</feature>
<dbReference type="InterPro" id="IPR001878">
    <property type="entry name" value="Znf_CCHC"/>
</dbReference>